<evidence type="ECO:0000256" key="1">
    <source>
        <dbReference type="SAM" id="Coils"/>
    </source>
</evidence>
<feature type="region of interest" description="Disordered" evidence="2">
    <location>
        <begin position="116"/>
        <end position="136"/>
    </location>
</feature>
<reference evidence="3" key="1">
    <citation type="journal article" date="2012" name="Science">
        <title>Fermentation, hydrogen, and sulfur metabolism in multiple uncultivated bacterial phyla.</title>
        <authorList>
            <person name="Wrighton K.C."/>
            <person name="Thomas B.C."/>
            <person name="Sharon I."/>
            <person name="Miller C.S."/>
            <person name="Castelle C.J."/>
            <person name="VerBerkmoes N.C."/>
            <person name="Wilkins M.J."/>
            <person name="Hettich R.L."/>
            <person name="Lipton M.S."/>
            <person name="Williams K.H."/>
            <person name="Long P.E."/>
            <person name="Banfield J.F."/>
        </authorList>
    </citation>
    <scope>NUCLEOTIDE SEQUENCE [LARGE SCALE GENOMIC DNA]</scope>
</reference>
<proteinExistence type="predicted"/>
<organism evidence="3">
    <name type="scientific">uncultured bacterium</name>
    <name type="common">gcode 4</name>
    <dbReference type="NCBI Taxonomy" id="1234023"/>
    <lineage>
        <taxon>Bacteria</taxon>
        <taxon>environmental samples</taxon>
    </lineage>
</organism>
<comment type="caution">
    <text evidence="3">The sequence shown here is derived from an EMBL/GenBank/DDBJ whole genome shotgun (WGS) entry which is preliminary data.</text>
</comment>
<evidence type="ECO:0000256" key="2">
    <source>
        <dbReference type="SAM" id="MobiDB-lite"/>
    </source>
</evidence>
<protein>
    <submittedName>
        <fullName evidence="3">Uncharacterized protein</fullName>
    </submittedName>
</protein>
<dbReference type="EMBL" id="AMFJ01036076">
    <property type="protein sequence ID" value="EKD25398.1"/>
    <property type="molecule type" value="Genomic_DNA"/>
</dbReference>
<dbReference type="AlphaFoldDB" id="K1XYF0"/>
<evidence type="ECO:0000313" key="3">
    <source>
        <dbReference type="EMBL" id="EKD25398.1"/>
    </source>
</evidence>
<gene>
    <name evidence="3" type="ORF">ACD_80C00069G0002</name>
</gene>
<accession>K1XYF0</accession>
<name>K1XYF0_9BACT</name>
<sequence length="136" mass="16395">MVNIDLIKLKLPKELREKAGKFIISDEFLTTMTDIIILVLNSKSMDNPEEKQSWFNLLPMMNKEQINKLRDILTREKQKLTEIEQKYEQKKDELKTKYTQKREDMIYTKRMEEIKKQEAEQDKTEDQQAENLLNQL</sequence>
<feature type="coiled-coil region" evidence="1">
    <location>
        <begin position="63"/>
        <end position="104"/>
    </location>
</feature>
<feature type="compositionally biased region" description="Basic and acidic residues" evidence="2">
    <location>
        <begin position="116"/>
        <end position="126"/>
    </location>
</feature>
<keyword evidence="1" id="KW-0175">Coiled coil</keyword>